<dbReference type="AlphaFoldDB" id="A0A9D1UNA0"/>
<feature type="transmembrane region" description="Helical" evidence="1">
    <location>
        <begin position="196"/>
        <end position="214"/>
    </location>
</feature>
<evidence type="ECO:0000313" key="4">
    <source>
        <dbReference type="Proteomes" id="UP000824192"/>
    </source>
</evidence>
<dbReference type="GO" id="GO:0005524">
    <property type="term" value="F:ATP binding"/>
    <property type="evidence" value="ECO:0007669"/>
    <property type="project" value="UniProtKB-KW"/>
</dbReference>
<feature type="transmembrane region" description="Helical" evidence="1">
    <location>
        <begin position="129"/>
        <end position="153"/>
    </location>
</feature>
<feature type="transmembrane region" description="Helical" evidence="1">
    <location>
        <begin position="35"/>
        <end position="57"/>
    </location>
</feature>
<feature type="transmembrane region" description="Helical" evidence="1">
    <location>
        <begin position="165"/>
        <end position="184"/>
    </location>
</feature>
<feature type="transmembrane region" description="Helical" evidence="1">
    <location>
        <begin position="69"/>
        <end position="87"/>
    </location>
</feature>
<gene>
    <name evidence="3" type="ORF">H9868_06385</name>
</gene>
<keyword evidence="3" id="KW-0547">Nucleotide-binding</keyword>
<organism evidence="3 4">
    <name type="scientific">Candidatus Flavonifractor merdipullorum</name>
    <dbReference type="NCBI Taxonomy" id="2838590"/>
    <lineage>
        <taxon>Bacteria</taxon>
        <taxon>Bacillati</taxon>
        <taxon>Bacillota</taxon>
        <taxon>Clostridia</taxon>
        <taxon>Eubacteriales</taxon>
        <taxon>Oscillospiraceae</taxon>
        <taxon>Flavonifractor</taxon>
    </lineage>
</organism>
<evidence type="ECO:0000259" key="2">
    <source>
        <dbReference type="Pfam" id="PF14501"/>
    </source>
</evidence>
<protein>
    <submittedName>
        <fullName evidence="3">ATP-binding protein</fullName>
    </submittedName>
</protein>
<dbReference type="Pfam" id="PF14501">
    <property type="entry name" value="HATPase_c_5"/>
    <property type="match status" value="1"/>
</dbReference>
<comment type="caution">
    <text evidence="3">The sequence shown here is derived from an EMBL/GenBank/DDBJ whole genome shotgun (WGS) entry which is preliminary data.</text>
</comment>
<dbReference type="InterPro" id="IPR036890">
    <property type="entry name" value="HATPase_C_sf"/>
</dbReference>
<name>A0A9D1UNA0_9FIRM</name>
<proteinExistence type="predicted"/>
<dbReference type="SUPFAM" id="SSF55874">
    <property type="entry name" value="ATPase domain of HSP90 chaperone/DNA topoisomerase II/histidine kinase"/>
    <property type="match status" value="1"/>
</dbReference>
<dbReference type="EMBL" id="DXGA01000132">
    <property type="protein sequence ID" value="HIW94154.1"/>
    <property type="molecule type" value="Genomic_DNA"/>
</dbReference>
<keyword evidence="3" id="KW-0067">ATP-binding</keyword>
<sequence>MPDWYAYFRVPLLLLQSLIGVQIFAYTLELRRPRWLLPIWTLLGLVICHVSGQLLYTKDQDIEGILRRIMSSMVVYFMVIIVVWLSYRVSIWTCLFVTSSGYIAQDLAGSVKGLLKLIPWGEKAAADPLGILAVDLLCYGGIFTLLFFAFRPFTRRRDENFDNKLKAIFSFGVLLLCIGMARLTQDNPDRNLIARFSESLYSVITGVFVLLLQFGTMDRAKLHHNVDAMREMLHQQQQQYEVGKASMQLVNEKYHDLKALLQSFGGHVSPSQLEKLEDSIDKYDLYIHTGNQVLDVLLTEKRTLCQGKEIRLTCFLDGKEFSFLEELDLYSLLGNALNNAIEAVERLPEGEERFISLTAQREGSMLLIHLENPFCGTLRFADGLPQSSGDPRYHGFGMKSMEHIAEKYGGSLSVRQADGRFYLDILLFAS</sequence>
<dbReference type="CDD" id="cd16935">
    <property type="entry name" value="HATPase_AgrC-ComD-like"/>
    <property type="match status" value="1"/>
</dbReference>
<reference evidence="3" key="2">
    <citation type="submission" date="2021-04" db="EMBL/GenBank/DDBJ databases">
        <authorList>
            <person name="Gilroy R."/>
        </authorList>
    </citation>
    <scope>NUCLEOTIDE SEQUENCE</scope>
    <source>
        <strain evidence="3">ChiGjej6B6-1540</strain>
    </source>
</reference>
<accession>A0A9D1UNA0</accession>
<keyword evidence="1" id="KW-0472">Membrane</keyword>
<dbReference type="InterPro" id="IPR032834">
    <property type="entry name" value="NatK-like_C"/>
</dbReference>
<evidence type="ECO:0000256" key="1">
    <source>
        <dbReference type="SAM" id="Phobius"/>
    </source>
</evidence>
<dbReference type="Gene3D" id="3.30.565.10">
    <property type="entry name" value="Histidine kinase-like ATPase, C-terminal domain"/>
    <property type="match status" value="1"/>
</dbReference>
<reference evidence="3" key="1">
    <citation type="journal article" date="2021" name="PeerJ">
        <title>Extensive microbial diversity within the chicken gut microbiome revealed by metagenomics and culture.</title>
        <authorList>
            <person name="Gilroy R."/>
            <person name="Ravi A."/>
            <person name="Getino M."/>
            <person name="Pursley I."/>
            <person name="Horton D.L."/>
            <person name="Alikhan N.F."/>
            <person name="Baker D."/>
            <person name="Gharbi K."/>
            <person name="Hall N."/>
            <person name="Watson M."/>
            <person name="Adriaenssens E.M."/>
            <person name="Foster-Nyarko E."/>
            <person name="Jarju S."/>
            <person name="Secka A."/>
            <person name="Antonio M."/>
            <person name="Oren A."/>
            <person name="Chaudhuri R.R."/>
            <person name="La Ragione R."/>
            <person name="Hildebrand F."/>
            <person name="Pallen M.J."/>
        </authorList>
    </citation>
    <scope>NUCLEOTIDE SEQUENCE</scope>
    <source>
        <strain evidence="3">ChiGjej6B6-1540</strain>
    </source>
</reference>
<keyword evidence="1" id="KW-0812">Transmembrane</keyword>
<dbReference type="Proteomes" id="UP000824192">
    <property type="component" value="Unassembled WGS sequence"/>
</dbReference>
<keyword evidence="1" id="KW-1133">Transmembrane helix</keyword>
<feature type="domain" description="Sensor histidine kinase NatK-like C-terminal" evidence="2">
    <location>
        <begin position="325"/>
        <end position="427"/>
    </location>
</feature>
<evidence type="ECO:0000313" key="3">
    <source>
        <dbReference type="EMBL" id="HIW94154.1"/>
    </source>
</evidence>